<name>A0A0R3QVP7_9BILA</name>
<evidence type="ECO:0000313" key="3">
    <source>
        <dbReference type="Proteomes" id="UP000280834"/>
    </source>
</evidence>
<keyword evidence="1" id="KW-0472">Membrane</keyword>
<keyword evidence="1" id="KW-1133">Transmembrane helix</keyword>
<dbReference type="AlphaFoldDB" id="A0A0R3QVP7"/>
<feature type="transmembrane region" description="Helical" evidence="1">
    <location>
        <begin position="138"/>
        <end position="159"/>
    </location>
</feature>
<keyword evidence="3" id="KW-1185">Reference proteome</keyword>
<proteinExistence type="predicted"/>
<evidence type="ECO:0000313" key="2">
    <source>
        <dbReference type="EMBL" id="VDO33372.1"/>
    </source>
</evidence>
<organism evidence="4">
    <name type="scientific">Brugia timori</name>
    <dbReference type="NCBI Taxonomy" id="42155"/>
    <lineage>
        <taxon>Eukaryota</taxon>
        <taxon>Metazoa</taxon>
        <taxon>Ecdysozoa</taxon>
        <taxon>Nematoda</taxon>
        <taxon>Chromadorea</taxon>
        <taxon>Rhabditida</taxon>
        <taxon>Spirurina</taxon>
        <taxon>Spiruromorpha</taxon>
        <taxon>Filarioidea</taxon>
        <taxon>Onchocercidae</taxon>
        <taxon>Brugia</taxon>
    </lineage>
</organism>
<dbReference type="EMBL" id="UZAG01017188">
    <property type="protein sequence ID" value="VDO33372.1"/>
    <property type="molecule type" value="Genomic_DNA"/>
</dbReference>
<reference evidence="4" key="1">
    <citation type="submission" date="2017-02" db="UniProtKB">
        <authorList>
            <consortium name="WormBaseParasite"/>
        </authorList>
    </citation>
    <scope>IDENTIFICATION</scope>
</reference>
<dbReference type="Proteomes" id="UP000280834">
    <property type="component" value="Unassembled WGS sequence"/>
</dbReference>
<sequence>MNENNGEDTAIKLILSSFSCTSVNRLWKALLVGLVMRLAVSFLMIENIIWPWIILYMLSACKKVFQLSSVYAAVGYFLHPRLHLGLNLLSYAGYNTRFIALQENTRFLFFLVYLVLYHDQNYILGAVVQNIWCFIKESLMVALSFILFNALFCAFALIVDKCCLL</sequence>
<gene>
    <name evidence="2" type="ORF">BTMF_LOCUS9833</name>
</gene>
<keyword evidence="1" id="KW-0812">Transmembrane</keyword>
<feature type="transmembrane region" description="Helical" evidence="1">
    <location>
        <begin position="107"/>
        <end position="132"/>
    </location>
</feature>
<evidence type="ECO:0000313" key="4">
    <source>
        <dbReference type="WBParaSite" id="BTMF_0001180501-mRNA-1"/>
    </source>
</evidence>
<feature type="transmembrane region" description="Helical" evidence="1">
    <location>
        <begin position="34"/>
        <end position="58"/>
    </location>
</feature>
<accession>A0A0R3QVP7</accession>
<evidence type="ECO:0000256" key="1">
    <source>
        <dbReference type="SAM" id="Phobius"/>
    </source>
</evidence>
<dbReference type="WBParaSite" id="BTMF_0001180501-mRNA-1">
    <property type="protein sequence ID" value="BTMF_0001180501-mRNA-1"/>
    <property type="gene ID" value="BTMF_0001180501"/>
</dbReference>
<reference evidence="2 3" key="2">
    <citation type="submission" date="2018-11" db="EMBL/GenBank/DDBJ databases">
        <authorList>
            <consortium name="Pathogen Informatics"/>
        </authorList>
    </citation>
    <scope>NUCLEOTIDE SEQUENCE [LARGE SCALE GENOMIC DNA]</scope>
</reference>
<protein>
    <submittedName>
        <fullName evidence="2 4">Uncharacterized protein</fullName>
    </submittedName>
</protein>